<dbReference type="RefSeq" id="WP_052693602.1">
    <property type="nucleotide sequence ID" value="NZ_JZDQ02000006.1"/>
</dbReference>
<dbReference type="InterPro" id="IPR015020">
    <property type="entry name" value="Rv2525c-like_Glyco_Hydro-like"/>
</dbReference>
<feature type="transmembrane region" description="Helical" evidence="1">
    <location>
        <begin position="12"/>
        <end position="32"/>
    </location>
</feature>
<feature type="domain" description="Rv2525c-like glycoside hydrolase-like" evidence="3">
    <location>
        <begin position="63"/>
        <end position="281"/>
    </location>
</feature>
<dbReference type="AlphaFoldDB" id="A0A1J4N8F0"/>
<evidence type="ECO:0000259" key="2">
    <source>
        <dbReference type="Pfam" id="PF01471"/>
    </source>
</evidence>
<feature type="domain" description="Peptidoglycan binding-like" evidence="2">
    <location>
        <begin position="323"/>
        <end position="363"/>
    </location>
</feature>
<sequence length="451" mass="49322">MGGITRYGNARHILVAGVIAIIMTVAGLASAGPATAANPVTPGNFTGFGFDQCQAPSQTAMDQWWKDSNFTGVGIYIAGKSRGCRVQTYLSATWVRTQQARGWRLLPVTLGPQASCNPRYPRYGDDPTINPDPADGYAAARRQAISEANAAVAAAQGYGIAAGSTMFYDLEAFDITNQACRESAMWFISAWSYRIKVLGYRSAMYSSAASGIKAIYDVRRAQTPGFTYPSDIWIADWDGKANTSTTYIPDSVWSDHDRVKQYHGGHDETHGGVTINIDTDYLDVGRGSYAPAVVRCGGVRVDFDYYPDLAPATSTYTPPAAYVKALKCMLSTRGTFDGVMSGYYGSALKAAVHDWQRAHGLAVRDLWTRGAWKTLWAANRHPILKRGSAGDQVRDLQRALNSTTRTEERVKVTGVLDWTTHVGLTNYQRRLGRTVNGFATDVTWYDLAHAR</sequence>
<dbReference type="InterPro" id="IPR036366">
    <property type="entry name" value="PGBDSf"/>
</dbReference>
<keyword evidence="1" id="KW-1133">Transmembrane helix</keyword>
<proteinExistence type="predicted"/>
<name>A0A1J4N8F0_9ACTN</name>
<dbReference type="InterPro" id="IPR036365">
    <property type="entry name" value="PGBD-like_sf"/>
</dbReference>
<comment type="caution">
    <text evidence="4">The sequence shown here is derived from an EMBL/GenBank/DDBJ whole genome shotgun (WGS) entry which is preliminary data.</text>
</comment>
<dbReference type="SUPFAM" id="SSF51445">
    <property type="entry name" value="(Trans)glycosidases"/>
    <property type="match status" value="1"/>
</dbReference>
<keyword evidence="1" id="KW-0812">Transmembrane</keyword>
<evidence type="ECO:0000313" key="4">
    <source>
        <dbReference type="EMBL" id="OIJ27766.1"/>
    </source>
</evidence>
<dbReference type="InterPro" id="IPR002477">
    <property type="entry name" value="Peptidoglycan-bd-like"/>
</dbReference>
<dbReference type="Gene3D" id="1.10.101.10">
    <property type="entry name" value="PGBD-like superfamily/PGBD"/>
    <property type="match status" value="2"/>
</dbReference>
<organism evidence="4 5">
    <name type="scientific">Nocardioides luteus</name>
    <dbReference type="NCBI Taxonomy" id="1844"/>
    <lineage>
        <taxon>Bacteria</taxon>
        <taxon>Bacillati</taxon>
        <taxon>Actinomycetota</taxon>
        <taxon>Actinomycetes</taxon>
        <taxon>Propionibacteriales</taxon>
        <taxon>Nocardioidaceae</taxon>
        <taxon>Nocardioides</taxon>
    </lineage>
</organism>
<dbReference type="OrthoDB" id="5171321at2"/>
<dbReference type="STRING" id="1844.UG56_005235"/>
<evidence type="ECO:0000256" key="1">
    <source>
        <dbReference type="SAM" id="Phobius"/>
    </source>
</evidence>
<dbReference type="SUPFAM" id="SSF47090">
    <property type="entry name" value="PGBD-like"/>
    <property type="match status" value="2"/>
</dbReference>
<dbReference type="Pfam" id="PF01471">
    <property type="entry name" value="PG_binding_1"/>
    <property type="match status" value="1"/>
</dbReference>
<dbReference type="InterPro" id="IPR017853">
    <property type="entry name" value="GH"/>
</dbReference>
<protein>
    <submittedName>
        <fullName evidence="4">Uncharacterized protein</fullName>
    </submittedName>
</protein>
<dbReference type="Pfam" id="PF08924">
    <property type="entry name" value="Rv2525c_GlyHyd-like"/>
    <property type="match status" value="1"/>
</dbReference>
<dbReference type="Proteomes" id="UP000033772">
    <property type="component" value="Unassembled WGS sequence"/>
</dbReference>
<evidence type="ECO:0000313" key="5">
    <source>
        <dbReference type="Proteomes" id="UP000033772"/>
    </source>
</evidence>
<gene>
    <name evidence="4" type="ORF">UG56_005235</name>
</gene>
<keyword evidence="1" id="KW-0472">Membrane</keyword>
<reference evidence="4" key="1">
    <citation type="submission" date="2016-10" db="EMBL/GenBank/DDBJ databases">
        <title>Draft Genome Sequence of Nocardioides luteus Strain BAFB, an Alkane-Degrading Bacterium Isolated from JP-7 Polluted Soil.</title>
        <authorList>
            <person name="Brown L."/>
            <person name="Ruiz O.N."/>
            <person name="Gunasekera T."/>
        </authorList>
    </citation>
    <scope>NUCLEOTIDE SEQUENCE [LARGE SCALE GENOMIC DNA]</scope>
    <source>
        <strain evidence="4">BAFB</strain>
    </source>
</reference>
<dbReference type="EMBL" id="JZDQ02000006">
    <property type="protein sequence ID" value="OIJ27766.1"/>
    <property type="molecule type" value="Genomic_DNA"/>
</dbReference>
<keyword evidence="5" id="KW-1185">Reference proteome</keyword>
<accession>A0A1J4N8F0</accession>
<evidence type="ECO:0000259" key="3">
    <source>
        <dbReference type="Pfam" id="PF08924"/>
    </source>
</evidence>
<dbReference type="Gene3D" id="3.20.20.80">
    <property type="entry name" value="Glycosidases"/>
    <property type="match status" value="1"/>
</dbReference>